<reference evidence="1 2" key="1">
    <citation type="submission" date="2018-07" db="EMBL/GenBank/DDBJ databases">
        <title>Genome sequence of Azospirillum sp. ATCC 49961.</title>
        <authorList>
            <person name="Sant'Anna F.H."/>
            <person name="Baldani J.I."/>
            <person name="Zilli J.E."/>
            <person name="Reis V.M."/>
            <person name="Hartmann A."/>
            <person name="Cruz L."/>
            <person name="de Souza E.M."/>
            <person name="de Oliveira Pedrosa F."/>
            <person name="Passaglia L.M.P."/>
        </authorList>
    </citation>
    <scope>NUCLEOTIDE SEQUENCE [LARGE SCALE GENOMIC DNA]</scope>
    <source>
        <strain evidence="1 2">ATCC 49961</strain>
    </source>
</reference>
<gene>
    <name evidence="1" type="ORF">DS843_24545</name>
</gene>
<comment type="caution">
    <text evidence="1">The sequence shown here is derived from an EMBL/GenBank/DDBJ whole genome shotgun (WGS) entry which is preliminary data.</text>
</comment>
<evidence type="ECO:0000313" key="2">
    <source>
        <dbReference type="Proteomes" id="UP000480854"/>
    </source>
</evidence>
<protein>
    <submittedName>
        <fullName evidence="1">Uncharacterized protein</fullName>
    </submittedName>
</protein>
<dbReference type="OrthoDB" id="1488714at2"/>
<dbReference type="Proteomes" id="UP000480854">
    <property type="component" value="Unassembled WGS sequence"/>
</dbReference>
<name>A0A9W7KQ58_9PROT</name>
<dbReference type="AlphaFoldDB" id="A0A9W7KQ58"/>
<evidence type="ECO:0000313" key="1">
    <source>
        <dbReference type="EMBL" id="KAA0677164.1"/>
    </source>
</evidence>
<proteinExistence type="predicted"/>
<sequence length="682" mass="74719">MLLIGSTKYTVDGVDVYPDHASPFQYWYIPGRVRLAERDRRKVLSYLWYTDSAADAEGTGFLNFEVNTAVPPATLEKIRGEIAGRTGISASKINLATVPYKSGAVNFSVLGPLATQAAGASEANPSVLYQSTEQVVWSAGSSSLVGDNAAVCSVKFTKEGRLAAAMKEAILSRSNMIAALYRLEFLSMRPSVTFRATGSFEKVVSDFQISIGGQIPLQALLLDVGVNGHLQRIMQDAGINIEVINFTGEEEEGQKWAMQFLIDYFIANFFQVQLDNSSDWKPVSEAPQVAEAIETTRAIEDAAAEQAESEGLQGEEADSAGKELVKTATFLIPKVSIRAAIYHGQQVNTIDFYYSEMKARPTVVLPQSLVLEGLDNPASHVTQVNRSQDPFGRPYNVTVALPPAADLTDAGLQAINVHARYPADAPPNKQTTCTITLDDGKVSGANPLPFQYDARGSADVAYTVDYVFKPGGDWSAETHQYSVSGRQDRGLIPAMPEAVVEFLRLDVLLDSDFVWEDANQVVVTLTSRRWTGEKRVVFLSGKDTAQTLKIRNDAAFRNEPIQYKVELRKGTRVLHARGPETALDKRQIVIYDRFAGHVPVAFKAGFAEESADVVLFYQDGDFQWEDAFTLENRQTVTRIVPTLKPLRASQLKFSYEVTPMDGETYSVPSASGGRTVSVKSAL</sequence>
<dbReference type="EMBL" id="QOKW01000026">
    <property type="protein sequence ID" value="KAA0677164.1"/>
    <property type="molecule type" value="Genomic_DNA"/>
</dbReference>
<organism evidence="1 2">
    <name type="scientific">Roseomonas genomospecies 6</name>
    <dbReference type="NCBI Taxonomy" id="214106"/>
    <lineage>
        <taxon>Bacteria</taxon>
        <taxon>Pseudomonadati</taxon>
        <taxon>Pseudomonadota</taxon>
        <taxon>Alphaproteobacteria</taxon>
        <taxon>Acetobacterales</taxon>
        <taxon>Roseomonadaceae</taxon>
        <taxon>Roseomonas</taxon>
    </lineage>
</organism>
<keyword evidence="2" id="KW-1185">Reference proteome</keyword>
<dbReference type="RefSeq" id="WP_149471470.1">
    <property type="nucleotide sequence ID" value="NZ_QOKW01000026.1"/>
</dbReference>
<accession>A0A9W7KQ58</accession>